<evidence type="ECO:0000259" key="1">
    <source>
        <dbReference type="Pfam" id="PF12680"/>
    </source>
</evidence>
<organism evidence="2 3">
    <name type="scientific">Herbiconiux ginsengi</name>
    <dbReference type="NCBI Taxonomy" id="381665"/>
    <lineage>
        <taxon>Bacteria</taxon>
        <taxon>Bacillati</taxon>
        <taxon>Actinomycetota</taxon>
        <taxon>Actinomycetes</taxon>
        <taxon>Micrococcales</taxon>
        <taxon>Microbacteriaceae</taxon>
        <taxon>Herbiconiux</taxon>
    </lineage>
</organism>
<gene>
    <name evidence="2" type="ORF">SAMN05216554_0614</name>
</gene>
<accession>A0A1H3KLQ9</accession>
<dbReference type="InterPro" id="IPR037401">
    <property type="entry name" value="SnoaL-like"/>
</dbReference>
<feature type="domain" description="SnoaL-like" evidence="1">
    <location>
        <begin position="14"/>
        <end position="109"/>
    </location>
</feature>
<evidence type="ECO:0000313" key="2">
    <source>
        <dbReference type="EMBL" id="SDY53123.1"/>
    </source>
</evidence>
<dbReference type="Pfam" id="PF12680">
    <property type="entry name" value="SnoaL_2"/>
    <property type="match status" value="1"/>
</dbReference>
<dbReference type="EMBL" id="FNPZ01000001">
    <property type="protein sequence ID" value="SDY53123.1"/>
    <property type="molecule type" value="Genomic_DNA"/>
</dbReference>
<reference evidence="2 3" key="1">
    <citation type="submission" date="2016-10" db="EMBL/GenBank/DDBJ databases">
        <authorList>
            <person name="de Groot N.N."/>
        </authorList>
    </citation>
    <scope>NUCLEOTIDE SEQUENCE [LARGE SCALE GENOMIC DNA]</scope>
    <source>
        <strain evidence="2 3">CGMCC 4.3491</strain>
    </source>
</reference>
<dbReference type="Proteomes" id="UP000198891">
    <property type="component" value="Unassembled WGS sequence"/>
</dbReference>
<dbReference type="RefSeq" id="WP_092548553.1">
    <property type="nucleotide sequence ID" value="NZ_FNPZ01000001.1"/>
</dbReference>
<keyword evidence="3" id="KW-1185">Reference proteome</keyword>
<dbReference type="InterPro" id="IPR032710">
    <property type="entry name" value="NTF2-like_dom_sf"/>
</dbReference>
<sequence length="117" mass="12313">MATPAELLAANLHQVFGNRDVASRRAAIDATYTDDVAFTDPEGTVTGRDALEKKAAALIDGAPADFIFEHDGLAYTGSDTAALAWTFGPSGSPVARGIDLITVRDGRISALRTLLHE</sequence>
<dbReference type="AlphaFoldDB" id="A0A1H3KLQ9"/>
<name>A0A1H3KLQ9_9MICO</name>
<dbReference type="STRING" id="381665.SAMN05216554_0614"/>
<evidence type="ECO:0000313" key="3">
    <source>
        <dbReference type="Proteomes" id="UP000198891"/>
    </source>
</evidence>
<dbReference type="SUPFAM" id="SSF54427">
    <property type="entry name" value="NTF2-like"/>
    <property type="match status" value="1"/>
</dbReference>
<protein>
    <submittedName>
        <fullName evidence="2">SnoaL-like domain-containing protein</fullName>
    </submittedName>
</protein>
<dbReference type="OrthoDB" id="7064268at2"/>
<proteinExistence type="predicted"/>
<dbReference type="Gene3D" id="3.10.450.50">
    <property type="match status" value="1"/>
</dbReference>